<dbReference type="Pfam" id="PF10354">
    <property type="entry name" value="BMT5-like"/>
    <property type="match status" value="1"/>
</dbReference>
<keyword evidence="3" id="KW-1185">Reference proteome</keyword>
<gene>
    <name evidence="2" type="ORF">KI387_027891</name>
</gene>
<accession>A0AA38FY51</accession>
<comment type="caution">
    <text evidence="2">The sequence shown here is derived from an EMBL/GenBank/DDBJ whole genome shotgun (WGS) entry which is preliminary data.</text>
</comment>
<feature type="domain" description="25S rRNA (uridine-N(3))-methyltransferase BMT5-like" evidence="1">
    <location>
        <begin position="20"/>
        <end position="72"/>
    </location>
</feature>
<reference evidence="2 3" key="1">
    <citation type="journal article" date="2021" name="Nat. Plants">
        <title>The Taxus genome provides insights into paclitaxel biosynthesis.</title>
        <authorList>
            <person name="Xiong X."/>
            <person name="Gou J."/>
            <person name="Liao Q."/>
            <person name="Li Y."/>
            <person name="Zhou Q."/>
            <person name="Bi G."/>
            <person name="Li C."/>
            <person name="Du R."/>
            <person name="Wang X."/>
            <person name="Sun T."/>
            <person name="Guo L."/>
            <person name="Liang H."/>
            <person name="Lu P."/>
            <person name="Wu Y."/>
            <person name="Zhang Z."/>
            <person name="Ro D.K."/>
            <person name="Shang Y."/>
            <person name="Huang S."/>
            <person name="Yan J."/>
        </authorList>
    </citation>
    <scope>NUCLEOTIDE SEQUENCE [LARGE SCALE GENOMIC DNA]</scope>
    <source>
        <strain evidence="2">Ta-2019</strain>
    </source>
</reference>
<organism evidence="2 3">
    <name type="scientific">Taxus chinensis</name>
    <name type="common">Chinese yew</name>
    <name type="synonym">Taxus wallichiana var. chinensis</name>
    <dbReference type="NCBI Taxonomy" id="29808"/>
    <lineage>
        <taxon>Eukaryota</taxon>
        <taxon>Viridiplantae</taxon>
        <taxon>Streptophyta</taxon>
        <taxon>Embryophyta</taxon>
        <taxon>Tracheophyta</taxon>
        <taxon>Spermatophyta</taxon>
        <taxon>Pinopsida</taxon>
        <taxon>Pinidae</taxon>
        <taxon>Conifers II</taxon>
        <taxon>Cupressales</taxon>
        <taxon>Taxaceae</taxon>
        <taxon>Taxus</taxon>
    </lineage>
</organism>
<dbReference type="GO" id="GO:0070042">
    <property type="term" value="F:rRNA (uridine-N3-)-methyltransferase activity"/>
    <property type="evidence" value="ECO:0007669"/>
    <property type="project" value="InterPro"/>
</dbReference>
<dbReference type="AlphaFoldDB" id="A0AA38FY51"/>
<evidence type="ECO:0000259" key="1">
    <source>
        <dbReference type="Pfam" id="PF10354"/>
    </source>
</evidence>
<proteinExistence type="predicted"/>
<dbReference type="EMBL" id="JAHRHJ020000006">
    <property type="protein sequence ID" value="KAH9312856.1"/>
    <property type="molecule type" value="Genomic_DNA"/>
</dbReference>
<evidence type="ECO:0000313" key="2">
    <source>
        <dbReference type="EMBL" id="KAH9312856.1"/>
    </source>
</evidence>
<sequence length="74" mass="8198">RKPMREERRLEHYSSLDRILLVGEGNFSFSSALASTFGCAHNIVATSLDSKEKVLRVYDSAGISLLNLETRGAL</sequence>
<name>A0AA38FY51_TAXCH</name>
<feature type="non-terminal residue" evidence="2">
    <location>
        <position position="74"/>
    </location>
</feature>
<feature type="non-terminal residue" evidence="2">
    <location>
        <position position="1"/>
    </location>
</feature>
<protein>
    <recommendedName>
        <fullName evidence="1">25S rRNA (uridine-N(3))-methyltransferase BMT5-like domain-containing protein</fullName>
    </recommendedName>
</protein>
<evidence type="ECO:0000313" key="3">
    <source>
        <dbReference type="Proteomes" id="UP000824469"/>
    </source>
</evidence>
<dbReference type="Proteomes" id="UP000824469">
    <property type="component" value="Unassembled WGS sequence"/>
</dbReference>
<dbReference type="InterPro" id="IPR019446">
    <property type="entry name" value="BMT5-like"/>
</dbReference>
<dbReference type="GO" id="GO:0070475">
    <property type="term" value="P:rRNA base methylation"/>
    <property type="evidence" value="ECO:0007669"/>
    <property type="project" value="InterPro"/>
</dbReference>
<dbReference type="OMA" id="YTSAHET"/>